<accession>A0A2A6CGK8</accession>
<gene>
    <name evidence="1" type="primary">WBGene00117513</name>
</gene>
<reference evidence="1" key="2">
    <citation type="submission" date="2022-06" db="UniProtKB">
        <authorList>
            <consortium name="EnsemblMetazoa"/>
        </authorList>
    </citation>
    <scope>IDENTIFICATION</scope>
    <source>
        <strain evidence="1">PS312</strain>
    </source>
</reference>
<sequence>MRLQLLFLLLPALALSCKESGKDHVDASSLSSSEVLSGMRNTLVKSKHLLHTLETTLRTFIVELETQIEVDSQQLEQAIRMAQGKCKNENSASELIDTNFNDYCIRRLDDFDFDDYCNDISEIR</sequence>
<protein>
    <submittedName>
        <fullName evidence="1">Uncharacterized protein</fullName>
    </submittedName>
</protein>
<keyword evidence="2" id="KW-1185">Reference proteome</keyword>
<evidence type="ECO:0000313" key="1">
    <source>
        <dbReference type="EnsemblMetazoa" id="PPA27959.1"/>
    </source>
</evidence>
<reference evidence="2" key="1">
    <citation type="journal article" date="2008" name="Nat. Genet.">
        <title>The Pristionchus pacificus genome provides a unique perspective on nematode lifestyle and parasitism.</title>
        <authorList>
            <person name="Dieterich C."/>
            <person name="Clifton S.W."/>
            <person name="Schuster L.N."/>
            <person name="Chinwalla A."/>
            <person name="Delehaunty K."/>
            <person name="Dinkelacker I."/>
            <person name="Fulton L."/>
            <person name="Fulton R."/>
            <person name="Godfrey J."/>
            <person name="Minx P."/>
            <person name="Mitreva M."/>
            <person name="Roeseler W."/>
            <person name="Tian H."/>
            <person name="Witte H."/>
            <person name="Yang S.P."/>
            <person name="Wilson R.K."/>
            <person name="Sommer R.J."/>
        </authorList>
    </citation>
    <scope>NUCLEOTIDE SEQUENCE [LARGE SCALE GENOMIC DNA]</scope>
    <source>
        <strain evidence="2">PS312</strain>
    </source>
</reference>
<dbReference type="PROSITE" id="PS51257">
    <property type="entry name" value="PROKAR_LIPOPROTEIN"/>
    <property type="match status" value="1"/>
</dbReference>
<accession>A0A8R1YHD2</accession>
<evidence type="ECO:0000313" key="2">
    <source>
        <dbReference type="Proteomes" id="UP000005239"/>
    </source>
</evidence>
<dbReference type="EnsemblMetazoa" id="PPA27959.1">
    <property type="protein sequence ID" value="PPA27959.1"/>
    <property type="gene ID" value="WBGene00117513"/>
</dbReference>
<name>A0A2A6CGK8_PRIPA</name>
<organism evidence="1 2">
    <name type="scientific">Pristionchus pacificus</name>
    <name type="common">Parasitic nematode worm</name>
    <dbReference type="NCBI Taxonomy" id="54126"/>
    <lineage>
        <taxon>Eukaryota</taxon>
        <taxon>Metazoa</taxon>
        <taxon>Ecdysozoa</taxon>
        <taxon>Nematoda</taxon>
        <taxon>Chromadorea</taxon>
        <taxon>Rhabditida</taxon>
        <taxon>Rhabditina</taxon>
        <taxon>Diplogasteromorpha</taxon>
        <taxon>Diplogasteroidea</taxon>
        <taxon>Neodiplogasteridae</taxon>
        <taxon>Pristionchus</taxon>
    </lineage>
</organism>
<proteinExistence type="predicted"/>
<dbReference type="AlphaFoldDB" id="A0A2A6CGK8"/>
<dbReference type="Proteomes" id="UP000005239">
    <property type="component" value="Unassembled WGS sequence"/>
</dbReference>